<dbReference type="InterPro" id="IPR050832">
    <property type="entry name" value="Bact_Acetyltransf"/>
</dbReference>
<dbReference type="EMBL" id="CP012159">
    <property type="protein sequence ID" value="AKT40441.1"/>
    <property type="molecule type" value="Genomic_DNA"/>
</dbReference>
<reference evidence="5 6" key="1">
    <citation type="submission" date="2015-07" db="EMBL/GenBank/DDBJ databases">
        <title>Genome analysis of myxobacterium Chondromyces crocatus Cm c5 reveals a high potential for natural compound synthesis and the genetic basis for the loss of fruiting body formation.</title>
        <authorList>
            <person name="Zaburannyi N."/>
            <person name="Bunk B."/>
            <person name="Maier J."/>
            <person name="Overmann J."/>
            <person name="Mueller R."/>
        </authorList>
    </citation>
    <scope>NUCLEOTIDE SEQUENCE [LARGE SCALE GENOMIC DNA]</scope>
    <source>
        <strain evidence="5 6">Cm c5</strain>
    </source>
</reference>
<feature type="region of interest" description="Disordered" evidence="3">
    <location>
        <begin position="179"/>
        <end position="202"/>
    </location>
</feature>
<keyword evidence="2" id="KW-0012">Acyltransferase</keyword>
<dbReference type="RefSeq" id="WP_050432370.1">
    <property type="nucleotide sequence ID" value="NZ_CP012159.1"/>
</dbReference>
<dbReference type="CDD" id="cd04301">
    <property type="entry name" value="NAT_SF"/>
    <property type="match status" value="1"/>
</dbReference>
<keyword evidence="1 5" id="KW-0808">Transferase</keyword>
<accession>A0A0K1EHT9</accession>
<dbReference type="InterPro" id="IPR000182">
    <property type="entry name" value="GNAT_dom"/>
</dbReference>
<dbReference type="PROSITE" id="PS51186">
    <property type="entry name" value="GNAT"/>
    <property type="match status" value="1"/>
</dbReference>
<feature type="compositionally biased region" description="Acidic residues" evidence="3">
    <location>
        <begin position="185"/>
        <end position="202"/>
    </location>
</feature>
<dbReference type="Gene3D" id="3.40.630.30">
    <property type="match status" value="1"/>
</dbReference>
<sequence length="202" mass="22853">MEAERTPPDRIRVTKLQEAQLPALIEIEQACAAMYRDIGLDDTSWPPRTLPELVASTRDHDLLVAEADHQVVGFLIWRDEAPGVARLIHLVVHPDYQRFGIARRLLETLQDSARAHDLSHIVSSVWDRAPWALAFCREVGLQTERAGEGAPEAIQRWSEQRKTAGEELLRPGERLVWRPIPPAVEPEEEDDETPPPIDDAET</sequence>
<protein>
    <submittedName>
        <fullName evidence="5">Amino-acid acetyltransferase</fullName>
    </submittedName>
</protein>
<dbReference type="OrthoDB" id="9802340at2"/>
<dbReference type="SUPFAM" id="SSF55729">
    <property type="entry name" value="Acyl-CoA N-acyltransferases (Nat)"/>
    <property type="match status" value="1"/>
</dbReference>
<dbReference type="KEGG" id="ccro:CMC5_045940"/>
<dbReference type="GO" id="GO:0016747">
    <property type="term" value="F:acyltransferase activity, transferring groups other than amino-acyl groups"/>
    <property type="evidence" value="ECO:0007669"/>
    <property type="project" value="InterPro"/>
</dbReference>
<dbReference type="Proteomes" id="UP000067626">
    <property type="component" value="Chromosome"/>
</dbReference>
<organism evidence="5 6">
    <name type="scientific">Chondromyces crocatus</name>
    <dbReference type="NCBI Taxonomy" id="52"/>
    <lineage>
        <taxon>Bacteria</taxon>
        <taxon>Pseudomonadati</taxon>
        <taxon>Myxococcota</taxon>
        <taxon>Polyangia</taxon>
        <taxon>Polyangiales</taxon>
        <taxon>Polyangiaceae</taxon>
        <taxon>Chondromyces</taxon>
    </lineage>
</organism>
<dbReference type="Pfam" id="PF00583">
    <property type="entry name" value="Acetyltransf_1"/>
    <property type="match status" value="1"/>
</dbReference>
<dbReference type="AlphaFoldDB" id="A0A0K1EHT9"/>
<dbReference type="STRING" id="52.CMC5_045940"/>
<proteinExistence type="predicted"/>
<evidence type="ECO:0000256" key="3">
    <source>
        <dbReference type="SAM" id="MobiDB-lite"/>
    </source>
</evidence>
<dbReference type="InterPro" id="IPR016181">
    <property type="entry name" value="Acyl_CoA_acyltransferase"/>
</dbReference>
<gene>
    <name evidence="5" type="ORF">CMC5_045940</name>
</gene>
<evidence type="ECO:0000256" key="2">
    <source>
        <dbReference type="ARBA" id="ARBA00023315"/>
    </source>
</evidence>
<dbReference type="PANTHER" id="PTHR43877">
    <property type="entry name" value="AMINOALKYLPHOSPHONATE N-ACETYLTRANSFERASE-RELATED-RELATED"/>
    <property type="match status" value="1"/>
</dbReference>
<name>A0A0K1EHT9_CHOCO</name>
<keyword evidence="6" id="KW-1185">Reference proteome</keyword>
<feature type="domain" description="N-acetyltransferase" evidence="4">
    <location>
        <begin position="11"/>
        <end position="158"/>
    </location>
</feature>
<evidence type="ECO:0000259" key="4">
    <source>
        <dbReference type="PROSITE" id="PS51186"/>
    </source>
</evidence>
<evidence type="ECO:0000313" key="6">
    <source>
        <dbReference type="Proteomes" id="UP000067626"/>
    </source>
</evidence>
<dbReference type="PANTHER" id="PTHR43877:SF1">
    <property type="entry name" value="ACETYLTRANSFERASE"/>
    <property type="match status" value="1"/>
</dbReference>
<evidence type="ECO:0000313" key="5">
    <source>
        <dbReference type="EMBL" id="AKT40441.1"/>
    </source>
</evidence>
<evidence type="ECO:0000256" key="1">
    <source>
        <dbReference type="ARBA" id="ARBA00022679"/>
    </source>
</evidence>